<reference evidence="1 2" key="1">
    <citation type="submission" date="2019-10" db="EMBL/GenBank/DDBJ databases">
        <title>Evaluation of single-gene subtyping targets for Pseudomonas.</title>
        <authorList>
            <person name="Reichler S.J."/>
            <person name="Orsi R.H."/>
            <person name="Wiedmann M."/>
            <person name="Martin N.H."/>
            <person name="Murphy S.I."/>
        </authorList>
    </citation>
    <scope>NUCLEOTIDE SEQUENCE [LARGE SCALE GENOMIC DNA]</scope>
    <source>
        <strain evidence="1 2">FSL R10-2932</strain>
    </source>
</reference>
<dbReference type="Proteomes" id="UP000447574">
    <property type="component" value="Unassembled WGS sequence"/>
</dbReference>
<name>A0A7X1WZ39_9PSED</name>
<proteinExistence type="predicted"/>
<organism evidence="1 2">
    <name type="scientific">Pseudomonas helleri</name>
    <dbReference type="NCBI Taxonomy" id="1608996"/>
    <lineage>
        <taxon>Bacteria</taxon>
        <taxon>Pseudomonadati</taxon>
        <taxon>Pseudomonadota</taxon>
        <taxon>Gammaproteobacteria</taxon>
        <taxon>Pseudomonadales</taxon>
        <taxon>Pseudomonadaceae</taxon>
        <taxon>Pseudomonas</taxon>
    </lineage>
</organism>
<evidence type="ECO:0000313" key="2">
    <source>
        <dbReference type="Proteomes" id="UP000447574"/>
    </source>
</evidence>
<gene>
    <name evidence="1" type="ORF">GHO37_24610</name>
</gene>
<dbReference type="RefSeq" id="WP_153439015.1">
    <property type="nucleotide sequence ID" value="NZ_JBQQJQ010000145.1"/>
</dbReference>
<dbReference type="EMBL" id="WIWF01000156">
    <property type="protein sequence ID" value="MQT77444.1"/>
    <property type="molecule type" value="Genomic_DNA"/>
</dbReference>
<dbReference type="AlphaFoldDB" id="A0A7X1WZ39"/>
<protein>
    <submittedName>
        <fullName evidence="1">Uncharacterized protein</fullName>
    </submittedName>
</protein>
<evidence type="ECO:0000313" key="1">
    <source>
        <dbReference type="EMBL" id="MQT77444.1"/>
    </source>
</evidence>
<accession>A0A7X1WZ39</accession>
<comment type="caution">
    <text evidence="1">The sequence shown here is derived from an EMBL/GenBank/DDBJ whole genome shotgun (WGS) entry which is preliminary data.</text>
</comment>
<sequence>MSTLVRKEILMSNVHISAMTKRLCGHIDMYSFSSKGRTGRRSDTLYATATICGECRARLGGLIALPGAGFFPLALPALAGRENAVRWAKEIRLKLLRKLGPVMAQLQKSQDPLAKAVLATFEMLFKIPTALFWIEHREFPFDAAWVVFEVEHLMRPRPTSTVRLSGSSAFVYWSQADHSVIAAAKVAASAVIDIDVVPAAQAVFETQAPYKPAAAESIFL</sequence>